<evidence type="ECO:0000313" key="4">
    <source>
        <dbReference type="Proteomes" id="UP000515204"/>
    </source>
</evidence>
<dbReference type="RefSeq" id="XP_014482699.1">
    <property type="nucleotide sequence ID" value="XM_014627213.1"/>
</dbReference>
<feature type="domain" description="C2H2-type" evidence="3">
    <location>
        <begin position="77"/>
        <end position="104"/>
    </location>
</feature>
<dbReference type="InterPro" id="IPR036236">
    <property type="entry name" value="Znf_C2H2_sf"/>
</dbReference>
<keyword evidence="4" id="KW-1185">Reference proteome</keyword>
<evidence type="ECO:0000313" key="5">
    <source>
        <dbReference type="RefSeq" id="XP_014482699.1"/>
    </source>
</evidence>
<dbReference type="GO" id="GO:0008270">
    <property type="term" value="F:zinc ion binding"/>
    <property type="evidence" value="ECO:0007669"/>
    <property type="project" value="UniProtKB-KW"/>
</dbReference>
<protein>
    <submittedName>
        <fullName evidence="5">Transcription factor Ovo-like 2</fullName>
    </submittedName>
</protein>
<dbReference type="OrthoDB" id="10004641at2759"/>
<dbReference type="PROSITE" id="PS00028">
    <property type="entry name" value="ZINC_FINGER_C2H2_1"/>
    <property type="match status" value="1"/>
</dbReference>
<dbReference type="InterPro" id="IPR013087">
    <property type="entry name" value="Znf_C2H2_type"/>
</dbReference>
<evidence type="ECO:0000256" key="1">
    <source>
        <dbReference type="PROSITE-ProRule" id="PRU00042"/>
    </source>
</evidence>
<feature type="compositionally biased region" description="Basic and acidic residues" evidence="2">
    <location>
        <begin position="9"/>
        <end position="22"/>
    </location>
</feature>
<keyword evidence="1" id="KW-0863">Zinc-finger</keyword>
<dbReference type="PROSITE" id="PS50157">
    <property type="entry name" value="ZINC_FINGER_C2H2_2"/>
    <property type="match status" value="2"/>
</dbReference>
<accession>A0A6P3XXK3</accession>
<proteinExistence type="predicted"/>
<keyword evidence="1" id="KW-0479">Metal-binding</keyword>
<feature type="region of interest" description="Disordered" evidence="2">
    <location>
        <begin position="1"/>
        <end position="22"/>
    </location>
</feature>
<dbReference type="SMART" id="SM00355">
    <property type="entry name" value="ZnF_C2H2"/>
    <property type="match status" value="2"/>
</dbReference>
<dbReference type="KEGG" id="dqu:106748555"/>
<sequence>MSNVWGMSRDLKDTSTDDDSLKAKSFDDTTFRVILVNADDDLSKRQLFTCDLCGKSYTWMCSLRRHQLQCGNKEARNKCMFCSKKFYRRDRYKEHLLAHHSNSSFECETWITKIFNERK</sequence>
<dbReference type="Proteomes" id="UP000515204">
    <property type="component" value="Unplaced"/>
</dbReference>
<dbReference type="GeneID" id="106748555"/>
<gene>
    <name evidence="5" type="primary">LOC106748555</name>
</gene>
<organism evidence="4 5">
    <name type="scientific">Dinoponera quadriceps</name>
    <name type="common">South American ant</name>
    <dbReference type="NCBI Taxonomy" id="609295"/>
    <lineage>
        <taxon>Eukaryota</taxon>
        <taxon>Metazoa</taxon>
        <taxon>Ecdysozoa</taxon>
        <taxon>Arthropoda</taxon>
        <taxon>Hexapoda</taxon>
        <taxon>Insecta</taxon>
        <taxon>Pterygota</taxon>
        <taxon>Neoptera</taxon>
        <taxon>Endopterygota</taxon>
        <taxon>Hymenoptera</taxon>
        <taxon>Apocrita</taxon>
        <taxon>Aculeata</taxon>
        <taxon>Formicoidea</taxon>
        <taxon>Formicidae</taxon>
        <taxon>Ponerinae</taxon>
        <taxon>Ponerini</taxon>
        <taxon>Dinoponera</taxon>
    </lineage>
</organism>
<evidence type="ECO:0000259" key="3">
    <source>
        <dbReference type="PROSITE" id="PS50157"/>
    </source>
</evidence>
<name>A0A6P3XXK3_DINQU</name>
<feature type="domain" description="C2H2-type" evidence="3">
    <location>
        <begin position="48"/>
        <end position="67"/>
    </location>
</feature>
<evidence type="ECO:0000256" key="2">
    <source>
        <dbReference type="SAM" id="MobiDB-lite"/>
    </source>
</evidence>
<dbReference type="Gene3D" id="3.30.160.60">
    <property type="entry name" value="Classic Zinc Finger"/>
    <property type="match status" value="1"/>
</dbReference>
<dbReference type="AlphaFoldDB" id="A0A6P3XXK3"/>
<keyword evidence="1" id="KW-0862">Zinc</keyword>
<dbReference type="SUPFAM" id="SSF57667">
    <property type="entry name" value="beta-beta-alpha zinc fingers"/>
    <property type="match status" value="1"/>
</dbReference>
<reference evidence="5" key="1">
    <citation type="submission" date="2025-08" db="UniProtKB">
        <authorList>
            <consortium name="RefSeq"/>
        </authorList>
    </citation>
    <scope>IDENTIFICATION</scope>
</reference>